<evidence type="ECO:0000313" key="2">
    <source>
        <dbReference type="Proteomes" id="UP001148838"/>
    </source>
</evidence>
<name>A0ABQ8S0N5_PERAM</name>
<dbReference type="PANTHER" id="PTHR11012">
    <property type="entry name" value="PROTEIN KINASE-LIKE DOMAIN-CONTAINING"/>
    <property type="match status" value="1"/>
</dbReference>
<dbReference type="Proteomes" id="UP001148838">
    <property type="component" value="Unassembled WGS sequence"/>
</dbReference>
<keyword evidence="2" id="KW-1185">Reference proteome</keyword>
<sequence>MEQSGYVMLNKRQPLDMPHVYMVLKELGRFHALSFAFKDQDPQKFIALKSSIAETVFNLSSEAEYFIQIITNAWNAALKIARKSFEREEMDKIEEFL</sequence>
<dbReference type="Pfam" id="PF02958">
    <property type="entry name" value="EcKL"/>
    <property type="match status" value="1"/>
</dbReference>
<protein>
    <submittedName>
        <fullName evidence="1">Uncharacterized protein</fullName>
    </submittedName>
</protein>
<comment type="caution">
    <text evidence="1">The sequence shown here is derived from an EMBL/GenBank/DDBJ whole genome shotgun (WGS) entry which is preliminary data.</text>
</comment>
<proteinExistence type="predicted"/>
<dbReference type="InterPro" id="IPR004119">
    <property type="entry name" value="EcKL"/>
</dbReference>
<evidence type="ECO:0000313" key="1">
    <source>
        <dbReference type="EMBL" id="KAJ4427556.1"/>
    </source>
</evidence>
<reference evidence="1 2" key="1">
    <citation type="journal article" date="2022" name="Allergy">
        <title>Genome assembly and annotation of Periplaneta americana reveal a comprehensive cockroach allergen profile.</title>
        <authorList>
            <person name="Wang L."/>
            <person name="Xiong Q."/>
            <person name="Saelim N."/>
            <person name="Wang L."/>
            <person name="Nong W."/>
            <person name="Wan A.T."/>
            <person name="Shi M."/>
            <person name="Liu X."/>
            <person name="Cao Q."/>
            <person name="Hui J.H.L."/>
            <person name="Sookrung N."/>
            <person name="Leung T.F."/>
            <person name="Tungtrongchitr A."/>
            <person name="Tsui S.K.W."/>
        </authorList>
    </citation>
    <scope>NUCLEOTIDE SEQUENCE [LARGE SCALE GENOMIC DNA]</scope>
    <source>
        <strain evidence="1">PWHHKU_190912</strain>
    </source>
</reference>
<organism evidence="1 2">
    <name type="scientific">Periplaneta americana</name>
    <name type="common">American cockroach</name>
    <name type="synonym">Blatta americana</name>
    <dbReference type="NCBI Taxonomy" id="6978"/>
    <lineage>
        <taxon>Eukaryota</taxon>
        <taxon>Metazoa</taxon>
        <taxon>Ecdysozoa</taxon>
        <taxon>Arthropoda</taxon>
        <taxon>Hexapoda</taxon>
        <taxon>Insecta</taxon>
        <taxon>Pterygota</taxon>
        <taxon>Neoptera</taxon>
        <taxon>Polyneoptera</taxon>
        <taxon>Dictyoptera</taxon>
        <taxon>Blattodea</taxon>
        <taxon>Blattoidea</taxon>
        <taxon>Blattidae</taxon>
        <taxon>Blattinae</taxon>
        <taxon>Periplaneta</taxon>
    </lineage>
</organism>
<accession>A0ABQ8S0N5</accession>
<dbReference type="EMBL" id="JAJSOF020000038">
    <property type="protein sequence ID" value="KAJ4427556.1"/>
    <property type="molecule type" value="Genomic_DNA"/>
</dbReference>
<dbReference type="PANTHER" id="PTHR11012:SF30">
    <property type="entry name" value="PROTEIN KINASE-LIKE DOMAIN-CONTAINING"/>
    <property type="match status" value="1"/>
</dbReference>
<gene>
    <name evidence="1" type="ORF">ANN_25204</name>
</gene>